<dbReference type="OrthoDB" id="501835at2"/>
<dbReference type="SUPFAM" id="SSF110296">
    <property type="entry name" value="Oligoxyloglucan reducing end-specific cellobiohydrolase"/>
    <property type="match status" value="2"/>
</dbReference>
<dbReference type="InterPro" id="IPR015943">
    <property type="entry name" value="WD40/YVTN_repeat-like_dom_sf"/>
</dbReference>
<evidence type="ECO:0008006" key="3">
    <source>
        <dbReference type="Google" id="ProtNLM"/>
    </source>
</evidence>
<protein>
    <recommendedName>
        <fullName evidence="3">Photosynthesis system II assembly factor Ycf48/Hcf136-like domain-containing protein</fullName>
    </recommendedName>
</protein>
<evidence type="ECO:0000313" key="1">
    <source>
        <dbReference type="EMBL" id="KUO95312.1"/>
    </source>
</evidence>
<dbReference type="EMBL" id="LPVJ01000053">
    <property type="protein sequence ID" value="KUO95312.1"/>
    <property type="molecule type" value="Genomic_DNA"/>
</dbReference>
<keyword evidence="2" id="KW-1185">Reference proteome</keyword>
<organism evidence="1 2">
    <name type="scientific">Ferroacidibacillus organovorans</name>
    <dbReference type="NCBI Taxonomy" id="1765683"/>
    <lineage>
        <taxon>Bacteria</taxon>
        <taxon>Bacillati</taxon>
        <taxon>Bacillota</taxon>
        <taxon>Bacilli</taxon>
        <taxon>Bacillales</taxon>
        <taxon>Alicyclobacillaceae</taxon>
        <taxon>Ferroacidibacillus</taxon>
    </lineage>
</organism>
<dbReference type="Gene3D" id="2.130.10.10">
    <property type="entry name" value="YVTN repeat-like/Quinoprotein amine dehydrogenase"/>
    <property type="match status" value="1"/>
</dbReference>
<dbReference type="AlphaFoldDB" id="A0A101XPP0"/>
<evidence type="ECO:0000313" key="2">
    <source>
        <dbReference type="Proteomes" id="UP000053557"/>
    </source>
</evidence>
<gene>
    <name evidence="1" type="ORF">ATW55_04305</name>
</gene>
<sequence>MQILNFTKFFGAILALLSLIALPEKTYAVYTPGKSLRPTSIMMTTVKNGWGERVTGATITLLRTKNAGASWSIVLSIPNTAALQFSSGGRALYTTQTGGSWPQAHVHVTSDWGATWRVSNTIDLPPMHSDRMQFSFSPTGKFGWLAVIAGGMNSAHTLQLWQTQNRGLLWQLVSGVSPINDLLGFRNAMQGFAESSFAGSSEVAGLVKPAKGKRFTVPPLLYRTQNGGRTWQTLYLSVPKNLRGAASLVSFGPILWHGQTGMMSVTFTSDQFPYEKWGMYLTTDGGKVWRLAIINGVSNIYAFHRLPQIAMGIAGSDAFWETVTTVRQMSTLQTFQTRTTLFSTAHFGGAWRRIAQTPVPFTQVQFLTARIGFGLASNGTIYETRNGGQRWFTRTLEINQLFC</sequence>
<dbReference type="RefSeq" id="WP_153005138.1">
    <property type="nucleotide sequence ID" value="NZ_LPVJ01000053.1"/>
</dbReference>
<reference evidence="1 2" key="1">
    <citation type="submission" date="2015-12" db="EMBL/GenBank/DDBJ databases">
        <title>Draft genome sequence of Acidibacillus ferrooxidans ITV001, isolated from a chalcopyrite acid mine drainage site in Brazil.</title>
        <authorList>
            <person name="Dall'Agnol H."/>
            <person name="Nancucheo I."/>
            <person name="Johnson B."/>
            <person name="Oliveira R."/>
            <person name="Leite L."/>
            <person name="Pylro V."/>
            <person name="Nunes G.L."/>
            <person name="Tzotzos G."/>
            <person name="Fernandes G.R."/>
            <person name="Dutra J."/>
            <person name="Orellana S.C."/>
            <person name="Oliveira G."/>
        </authorList>
    </citation>
    <scope>NUCLEOTIDE SEQUENCE [LARGE SCALE GENOMIC DNA]</scope>
    <source>
        <strain evidence="2">ITV01</strain>
    </source>
</reference>
<dbReference type="PANTHER" id="PTHR47199:SF2">
    <property type="entry name" value="PHOTOSYSTEM II STABILITY_ASSEMBLY FACTOR HCF136, CHLOROPLASTIC"/>
    <property type="match status" value="1"/>
</dbReference>
<proteinExistence type="predicted"/>
<name>A0A101XPP0_9BACL</name>
<comment type="caution">
    <text evidence="1">The sequence shown here is derived from an EMBL/GenBank/DDBJ whole genome shotgun (WGS) entry which is preliminary data.</text>
</comment>
<accession>A0A101XPP0</accession>
<dbReference type="Proteomes" id="UP000053557">
    <property type="component" value="Unassembled WGS sequence"/>
</dbReference>
<dbReference type="PANTHER" id="PTHR47199">
    <property type="entry name" value="PHOTOSYSTEM II STABILITY/ASSEMBLY FACTOR HCF136, CHLOROPLASTIC"/>
    <property type="match status" value="1"/>
</dbReference>